<protein>
    <submittedName>
        <fullName evidence="2">Uncharacterized protein</fullName>
    </submittedName>
</protein>
<feature type="region of interest" description="Disordered" evidence="1">
    <location>
        <begin position="1"/>
        <end position="54"/>
    </location>
</feature>
<reference evidence="2 3" key="1">
    <citation type="submission" date="2024-01" db="EMBL/GenBank/DDBJ databases">
        <title>The complete chloroplast genome sequence of Lithospermum erythrorhizon: insights into the phylogenetic relationship among Boraginaceae species and the maternal lineages of purple gromwells.</title>
        <authorList>
            <person name="Okada T."/>
            <person name="Watanabe K."/>
        </authorList>
    </citation>
    <scope>NUCLEOTIDE SEQUENCE [LARGE SCALE GENOMIC DNA]</scope>
</reference>
<gene>
    <name evidence="2" type="ORF">LIER_41330</name>
</gene>
<dbReference type="AlphaFoldDB" id="A0AAV3RBC5"/>
<accession>A0AAV3RBC5</accession>
<proteinExistence type="predicted"/>
<keyword evidence="3" id="KW-1185">Reference proteome</keyword>
<evidence type="ECO:0000313" key="2">
    <source>
        <dbReference type="EMBL" id="GAA0172415.1"/>
    </source>
</evidence>
<sequence>MSKKIADQEHRGRAAEAALKQKDAPMTSGMRDGMSYLSPHRAPGSSYGPTRNALEAPSIPIGGMIPITQLKESILGAINGHEYRESNSYTYLEPYTSSIDQLKMPKGYRPSKFQHFDGTGKTK</sequence>
<organism evidence="2 3">
    <name type="scientific">Lithospermum erythrorhizon</name>
    <name type="common">Purple gromwell</name>
    <name type="synonym">Lithospermum officinale var. erythrorhizon</name>
    <dbReference type="NCBI Taxonomy" id="34254"/>
    <lineage>
        <taxon>Eukaryota</taxon>
        <taxon>Viridiplantae</taxon>
        <taxon>Streptophyta</taxon>
        <taxon>Embryophyta</taxon>
        <taxon>Tracheophyta</taxon>
        <taxon>Spermatophyta</taxon>
        <taxon>Magnoliopsida</taxon>
        <taxon>eudicotyledons</taxon>
        <taxon>Gunneridae</taxon>
        <taxon>Pentapetalae</taxon>
        <taxon>asterids</taxon>
        <taxon>lamiids</taxon>
        <taxon>Boraginales</taxon>
        <taxon>Boraginaceae</taxon>
        <taxon>Boraginoideae</taxon>
        <taxon>Lithospermeae</taxon>
        <taxon>Lithospermum</taxon>
    </lineage>
</organism>
<dbReference type="EMBL" id="BAABME010025601">
    <property type="protein sequence ID" value="GAA0172415.1"/>
    <property type="molecule type" value="Genomic_DNA"/>
</dbReference>
<evidence type="ECO:0000256" key="1">
    <source>
        <dbReference type="SAM" id="MobiDB-lite"/>
    </source>
</evidence>
<dbReference type="Proteomes" id="UP001454036">
    <property type="component" value="Unassembled WGS sequence"/>
</dbReference>
<comment type="caution">
    <text evidence="2">The sequence shown here is derived from an EMBL/GenBank/DDBJ whole genome shotgun (WGS) entry which is preliminary data.</text>
</comment>
<name>A0AAV3RBC5_LITER</name>
<feature type="compositionally biased region" description="Basic and acidic residues" evidence="1">
    <location>
        <begin position="1"/>
        <end position="23"/>
    </location>
</feature>
<evidence type="ECO:0000313" key="3">
    <source>
        <dbReference type="Proteomes" id="UP001454036"/>
    </source>
</evidence>